<protein>
    <recommendedName>
        <fullName evidence="3">RapA2 cadherin-like domain-containing protein</fullName>
    </recommendedName>
</protein>
<proteinExistence type="predicted"/>
<accession>A0A370DRS1</accession>
<dbReference type="Gene3D" id="2.60.40.10">
    <property type="entry name" value="Immunoglobulins"/>
    <property type="match status" value="1"/>
</dbReference>
<comment type="caution">
    <text evidence="4">The sequence shown here is derived from an EMBL/GenBank/DDBJ whole genome shotgun (WGS) entry which is preliminary data.</text>
</comment>
<dbReference type="Gene3D" id="4.10.1080.10">
    <property type="entry name" value="TSP type-3 repeat"/>
    <property type="match status" value="2"/>
</dbReference>
<keyword evidence="2" id="KW-0732">Signal</keyword>
<dbReference type="NCBIfam" id="NF012211">
    <property type="entry name" value="tand_rpt_95"/>
    <property type="match status" value="6"/>
</dbReference>
<dbReference type="PROSITE" id="PS51257">
    <property type="entry name" value="PROKAR_LIPOPROTEIN"/>
    <property type="match status" value="1"/>
</dbReference>
<dbReference type="InterPro" id="IPR015919">
    <property type="entry name" value="Cadherin-like_sf"/>
</dbReference>
<dbReference type="PANTHER" id="PTHR45739">
    <property type="entry name" value="MATRIX PROTEIN, PUTATIVE-RELATED"/>
    <property type="match status" value="1"/>
</dbReference>
<feature type="compositionally biased region" description="Acidic residues" evidence="1">
    <location>
        <begin position="579"/>
        <end position="592"/>
    </location>
</feature>
<feature type="domain" description="RapA2 cadherin-like" evidence="3">
    <location>
        <begin position="778"/>
        <end position="845"/>
    </location>
</feature>
<dbReference type="InterPro" id="IPR040853">
    <property type="entry name" value="RapA2_cadherin-like"/>
</dbReference>
<dbReference type="InterPro" id="IPR013783">
    <property type="entry name" value="Ig-like_fold"/>
</dbReference>
<organism evidence="4 5">
    <name type="scientific">endosymbiont of Escarpia spicata</name>
    <dbReference type="NCBI Taxonomy" id="2200908"/>
    <lineage>
        <taxon>Bacteria</taxon>
        <taxon>Pseudomonadati</taxon>
        <taxon>Pseudomonadota</taxon>
        <taxon>Gammaproteobacteria</taxon>
        <taxon>sulfur-oxidizing symbionts</taxon>
    </lineage>
</organism>
<dbReference type="EMBL" id="QFXE01000007">
    <property type="protein sequence ID" value="RDH87094.1"/>
    <property type="molecule type" value="Genomic_DNA"/>
</dbReference>
<dbReference type="SUPFAM" id="SSF103647">
    <property type="entry name" value="TSP type-3 repeat"/>
    <property type="match status" value="1"/>
</dbReference>
<gene>
    <name evidence="4" type="ORF">DIZ78_06295</name>
</gene>
<feature type="chain" id="PRO_5016662000" description="RapA2 cadherin-like domain-containing protein" evidence="2">
    <location>
        <begin position="22"/>
        <end position="2179"/>
    </location>
</feature>
<dbReference type="InterPro" id="IPR028974">
    <property type="entry name" value="TSP_type-3_rpt"/>
</dbReference>
<dbReference type="GO" id="GO:0016020">
    <property type="term" value="C:membrane"/>
    <property type="evidence" value="ECO:0007669"/>
    <property type="project" value="InterPro"/>
</dbReference>
<feature type="compositionally biased region" description="Acidic residues" evidence="1">
    <location>
        <begin position="403"/>
        <end position="419"/>
    </location>
</feature>
<dbReference type="InterPro" id="IPR018247">
    <property type="entry name" value="EF_Hand_1_Ca_BS"/>
</dbReference>
<dbReference type="Pfam" id="PF17963">
    <property type="entry name" value="Big_9"/>
    <property type="match status" value="3"/>
</dbReference>
<dbReference type="Pfam" id="PF05345">
    <property type="entry name" value="He_PIG"/>
    <property type="match status" value="1"/>
</dbReference>
<keyword evidence="5" id="KW-1185">Reference proteome</keyword>
<dbReference type="GO" id="GO:0009653">
    <property type="term" value="P:anatomical structure morphogenesis"/>
    <property type="evidence" value="ECO:0007669"/>
    <property type="project" value="TreeGrafter"/>
</dbReference>
<evidence type="ECO:0000313" key="5">
    <source>
        <dbReference type="Proteomes" id="UP000254771"/>
    </source>
</evidence>
<dbReference type="Gene3D" id="2.60.40.2810">
    <property type="match status" value="5"/>
</dbReference>
<dbReference type="PROSITE" id="PS00018">
    <property type="entry name" value="EF_HAND_1"/>
    <property type="match status" value="1"/>
</dbReference>
<name>A0A370DRS1_9GAMM</name>
<feature type="domain" description="RapA2 cadherin-like" evidence="3">
    <location>
        <begin position="685"/>
        <end position="752"/>
    </location>
</feature>
<dbReference type="GO" id="GO:0005509">
    <property type="term" value="F:calcium ion binding"/>
    <property type="evidence" value="ECO:0007669"/>
    <property type="project" value="InterPro"/>
</dbReference>
<dbReference type="Proteomes" id="UP000254771">
    <property type="component" value="Unassembled WGS sequence"/>
</dbReference>
<dbReference type="InterPro" id="IPR051561">
    <property type="entry name" value="FRAS1_ECM"/>
</dbReference>
<feature type="compositionally biased region" description="Acidic residues" evidence="1">
    <location>
        <begin position="430"/>
        <end position="446"/>
    </location>
</feature>
<feature type="compositionally biased region" description="Polar residues" evidence="1">
    <location>
        <begin position="595"/>
        <end position="605"/>
    </location>
</feature>
<evidence type="ECO:0000256" key="2">
    <source>
        <dbReference type="SAM" id="SignalP"/>
    </source>
</evidence>
<evidence type="ECO:0000259" key="3">
    <source>
        <dbReference type="Pfam" id="PF17803"/>
    </source>
</evidence>
<dbReference type="PANTHER" id="PTHR45739:SF12">
    <property type="entry name" value="CHONDROITIN SULFATE PROTEOGLYCAN 4-LIKE ISOFORM X2"/>
    <property type="match status" value="1"/>
</dbReference>
<feature type="compositionally biased region" description="Acidic residues" evidence="1">
    <location>
        <begin position="350"/>
        <end position="395"/>
    </location>
</feature>
<dbReference type="SUPFAM" id="SSF49313">
    <property type="entry name" value="Cadherin-like"/>
    <property type="match status" value="1"/>
</dbReference>
<evidence type="ECO:0000313" key="4">
    <source>
        <dbReference type="EMBL" id="RDH87094.1"/>
    </source>
</evidence>
<feature type="compositionally biased region" description="Acidic residues" evidence="1">
    <location>
        <begin position="524"/>
        <end position="570"/>
    </location>
</feature>
<dbReference type="Pfam" id="PF17803">
    <property type="entry name" value="Cadherin_4"/>
    <property type="match status" value="2"/>
</dbReference>
<feature type="signal peptide" evidence="2">
    <location>
        <begin position="1"/>
        <end position="21"/>
    </location>
</feature>
<reference evidence="4 5" key="1">
    <citation type="journal article" date="2018" name="ISME J.">
        <title>Endosymbiont genomes yield clues of tubeworm success.</title>
        <authorList>
            <person name="Li Y."/>
            <person name="Liles M.R."/>
            <person name="Halanych K.M."/>
        </authorList>
    </citation>
    <scope>NUCLEOTIDE SEQUENCE [LARGE SCALE GENOMIC DNA]</scope>
    <source>
        <strain evidence="4">A1462</strain>
    </source>
</reference>
<feature type="compositionally biased region" description="Acidic residues" evidence="1">
    <location>
        <begin position="467"/>
        <end position="514"/>
    </location>
</feature>
<sequence length="2179" mass="224807">MFRAFLLVASMALVLSGCGGGGGDEADPAPAPRGIGGGGVKGPLANAVATATLFDASQPGFKGTVVDTGTTDSAAAIQGLALPFPLTPPYILEFTSNAGTTDITTGAFPVISIMRTVITQAMLDKGEQIYATPLTTMATDLAMMNADSSVAPFTGDGDGTTTAAEFIAAAQVASTVGFGMSGDIDIFDTPPLVDDTTDTTDEQADVASYRAAVEALTAVVAQIDDQLPDADANAVLEELAADLSTGQIDGQVPDETGAPIPSSVLTETSATVLQQDPATLPIPGTDDGTGTSLTVDQVQQILIDETATTGATTNTDDLDPTTGTIELVLEPAETDPDRDGDNVLNTLDAFPDDATESVDSDGDGTGDNADTDNDGVADVDDDFPFDPAEQVDTDGDGTGNNADTDDDGDGVADTSDDYPLDNTKSSINDQDNDGWDALYDPDDNDDTNPGVSFASQDPDGDGIPNDVDTDDDNDGVPDVQDAFDTDPNEFLDTDGDGTGDNADTNDDDDAELDASDAFPKDASETVDTDGDGIGDNADADADADDDNDNDNDGLSDVDEGDGAVDTDGDGTPDSRDIDSDGDGYLDSVDLDPTDPSVTVNSAPAASNGTLTTAEATVGTGTLIGSDVNAGDVLAFSVDSQGTNGTVVITDAVAGTYTYTPTDNDFNGTDAFTFRVSDGTASSNVATVAVTITPVNDASAADDDAGATDEGGSVTVNVLDGDTDVEGDALSVTNLSVPANGTATLNADGTVTYTHDGGETISDSFTYTANDGTDDSVPATVNITVTPVNDAPVGVADSGATLEGGTVTIDLLANDSDAESDPLTISDMTLPANGQLANNGDGTVTYIHNGGETVSDSFTYRADDGNLTSDLTTVTITITPVNDTPVANDDSFSVGFNSSNNPLDVLVNDTDAEGSALTINTPLGVTSHGGTVSTDGGTITYTPTDGFNGTETFTYSVTDGTANSADATVTVIVSDNQAPVITEGVSTAVTMDEDSTPTPFSLTLNATDAESDLLTWSVDTQATNGVATASGTGNSMVVTYVPIADFNGPDSFVVAVTDGINSDTITVNVTVTAQPDAPEITEGATTTVNMDEDGAPTAFALTLNATDADGDVLTWSISSAATNGLATASGTGASKVIGYTPNADANGTDTFTVQVDDGTGNTDTIDVTVNIAPVNDAPTIGGTAPDGMVGIAYSFTPTSADTEGDTLTFTATNLPSWASINGTTGEIFGTPDAEGEQANITITVTDDGVPSESADLGPFSITINPATAVDDLSGIYRINSTVTGVVPPSSVPISCYSELVGDTDWGYIGMSQSGVSLTSTAPNGESGLLISGTFNPADNSFILSLNLSWEDAGYTVNVTFTVNGTYDPATKTFTATIQEDGDIRDGVGNSVDSCSLSTEAAGTFVYRHNGTEDYNGQYAIEYRGENDVNPDRGNAPVEIEISGSSFNLHLPPGAGSSTVGASNFDASTGFFTFTLEDTWIDDWNGDGVDDLVCEADNFGGLFVRAPDDVTGKPILVMASEGEERVFYGTTDPTVCTNSALTPNDSDGWSDRLYGKPLTAETYTRRITNAVSGGGVEELHIMGVRNPWLRKATAASILRVEVYAGATKLCSRRYDQDGFKIMSRLPYPDFDSEAFQTGFYGFASCDTYRDGAGTALIHGESYVVKIFDDMGDGEGGNDLEVASYGTDAELADLVTERISRRDIDLNGVASSRTESGQVIGLYGFFNPYQAMTAEFPGVAGAVGYNFDFDNTEEPIRMRVSSASASVTVPAGAINEWDGPSELRVWSIHDDANGRANSRSRRLGVSAGMNGYFTVETDNPDLPLGKFSLQVISDGNNVTCVVPTFTGISCHPWLSGASQFTPNAIDWASNRVSLTLYDLANGGVAMPTTLTFTDSGNATVTMGTSTGVARAVNPELMVRSQLTEGGLPKTVISFGNAPAAFLNADVSLLAGTFDGGGNSFALWDDVPTGGGNDYMDVVDAYFQFPFDDGKAQRVGSYASTRDHSILVADTVTAAFTNDRLGLGIPPMTFSLDYTVPVPTAVAAPPRSAITVNLSVGPPFTGDTATSLTTAHDIGTAAVTSVSWTSALPADTLWLVRGRLSDPATGNAIQYGEVRSEPMNHATSADLAYDGTNTNTWTWTAPVGLDPSLEPGELMRLDLRTMDPARTMQGDTRSIFIMRSAVP</sequence>
<feature type="region of interest" description="Disordered" evidence="1">
    <location>
        <begin position="330"/>
        <end position="605"/>
    </location>
</feature>
<evidence type="ECO:0000256" key="1">
    <source>
        <dbReference type="SAM" id="MobiDB-lite"/>
    </source>
</evidence>